<reference evidence="3" key="1">
    <citation type="submission" date="2016-06" db="EMBL/GenBank/DDBJ databases">
        <authorList>
            <person name="Varghese N."/>
            <person name="Submissions Spin"/>
        </authorList>
    </citation>
    <scope>NUCLEOTIDE SEQUENCE [LARGE SCALE GENOMIC DNA]</scope>
    <source>
        <strain evidence="3">DSM 45794</strain>
    </source>
</reference>
<dbReference type="AlphaFoldDB" id="A0A1A9B267"/>
<evidence type="ECO:0000313" key="1">
    <source>
        <dbReference type="EMBL" id="SBT63107.1"/>
    </source>
</evidence>
<dbReference type="Proteomes" id="UP000199558">
    <property type="component" value="Unassembled WGS sequence"/>
</dbReference>
<sequence>MYEVTGRRWRRPARRCPEWCAQDHQCTARQGYPSGEHRSDTMTWRTRYGRLTAVRTEGMTGVGWLDIRVAVRLPADVVDAQRQASRLAVQVDLAIREVVGVVDQVSTQRQVRA</sequence>
<reference evidence="2" key="2">
    <citation type="submission" date="2016-06" db="EMBL/GenBank/DDBJ databases">
        <authorList>
            <person name="Kjaerup R.B."/>
            <person name="Dalgaard T.S."/>
            <person name="Juul-Madsen H.R."/>
        </authorList>
    </citation>
    <scope>NUCLEOTIDE SEQUENCE [LARGE SCALE GENOMIC DNA]</scope>
    <source>
        <strain evidence="2">DSM 45794</strain>
    </source>
</reference>
<organism evidence="2 3">
    <name type="scientific">Micromonospora sediminicola</name>
    <dbReference type="NCBI Taxonomy" id="946078"/>
    <lineage>
        <taxon>Bacteria</taxon>
        <taxon>Bacillati</taxon>
        <taxon>Actinomycetota</taxon>
        <taxon>Actinomycetes</taxon>
        <taxon>Micromonosporales</taxon>
        <taxon>Micromonosporaceae</taxon>
        <taxon>Micromonospora</taxon>
    </lineage>
</organism>
<dbReference type="OrthoDB" id="3403388at2"/>
<keyword evidence="3" id="KW-1185">Reference proteome</keyword>
<proteinExistence type="predicted"/>
<accession>A0A1A9B267</accession>
<dbReference type="RefSeq" id="WP_091565126.1">
    <property type="nucleotide sequence ID" value="NZ_FLRH01000002.1"/>
</dbReference>
<evidence type="ECO:0000313" key="2">
    <source>
        <dbReference type="EMBL" id="SBT63119.1"/>
    </source>
</evidence>
<evidence type="ECO:0000313" key="3">
    <source>
        <dbReference type="Proteomes" id="UP000199558"/>
    </source>
</evidence>
<protein>
    <submittedName>
        <fullName evidence="2">Uncharacterized protein</fullName>
    </submittedName>
</protein>
<dbReference type="EMBL" id="FLRH01000002">
    <property type="protein sequence ID" value="SBT63119.1"/>
    <property type="molecule type" value="Genomic_DNA"/>
</dbReference>
<name>A0A1A9B267_9ACTN</name>
<dbReference type="EMBL" id="FLRH01000002">
    <property type="protein sequence ID" value="SBT63107.1"/>
    <property type="molecule type" value="Genomic_DNA"/>
</dbReference>
<dbReference type="STRING" id="946078.GA0070622_0048"/>
<gene>
    <name evidence="1" type="ORF">GA0070622_0048</name>
    <name evidence="2" type="ORF">GA0070622_0060</name>
</gene>